<reference evidence="2 3" key="1">
    <citation type="submission" date="2020-06" db="EMBL/GenBank/DDBJ databases">
        <authorList>
            <person name="Li R."/>
            <person name="Bekaert M."/>
        </authorList>
    </citation>
    <scope>NUCLEOTIDE SEQUENCE [LARGE SCALE GENOMIC DNA]</scope>
    <source>
        <strain evidence="3">wild</strain>
    </source>
</reference>
<gene>
    <name evidence="2" type="ORF">MCOR_38288</name>
</gene>
<sequence>MVCVPSNHKSCADVISISVASKNARQSTALSDLVESIDRRLSNIEQCITNRDCATKEIEKQELEIKKIILEMRKKVNTHLDKLEEKLLLELGSTSRYCKSEYAKILQKLKSAEEKLTKLREQTLHIKQFSSDIQVFLGMYQGIRLIVSETKAITDSIDAS</sequence>
<evidence type="ECO:0000256" key="1">
    <source>
        <dbReference type="SAM" id="Coils"/>
    </source>
</evidence>
<dbReference type="Proteomes" id="UP000507470">
    <property type="component" value="Unassembled WGS sequence"/>
</dbReference>
<proteinExistence type="predicted"/>
<name>A0A6J8D735_MYTCO</name>
<protein>
    <submittedName>
        <fullName evidence="2">Uncharacterized protein</fullName>
    </submittedName>
</protein>
<dbReference type="OrthoDB" id="6134495at2759"/>
<keyword evidence="3" id="KW-1185">Reference proteome</keyword>
<feature type="coiled-coil region" evidence="1">
    <location>
        <begin position="44"/>
        <end position="71"/>
    </location>
</feature>
<keyword evidence="1" id="KW-0175">Coiled coil</keyword>
<organism evidence="2 3">
    <name type="scientific">Mytilus coruscus</name>
    <name type="common">Sea mussel</name>
    <dbReference type="NCBI Taxonomy" id="42192"/>
    <lineage>
        <taxon>Eukaryota</taxon>
        <taxon>Metazoa</taxon>
        <taxon>Spiralia</taxon>
        <taxon>Lophotrochozoa</taxon>
        <taxon>Mollusca</taxon>
        <taxon>Bivalvia</taxon>
        <taxon>Autobranchia</taxon>
        <taxon>Pteriomorphia</taxon>
        <taxon>Mytilida</taxon>
        <taxon>Mytiloidea</taxon>
        <taxon>Mytilidae</taxon>
        <taxon>Mytilinae</taxon>
        <taxon>Mytilus</taxon>
    </lineage>
</organism>
<dbReference type="AlphaFoldDB" id="A0A6J8D735"/>
<evidence type="ECO:0000313" key="2">
    <source>
        <dbReference type="EMBL" id="CAC5404508.1"/>
    </source>
</evidence>
<evidence type="ECO:0000313" key="3">
    <source>
        <dbReference type="Proteomes" id="UP000507470"/>
    </source>
</evidence>
<dbReference type="EMBL" id="CACVKT020006964">
    <property type="protein sequence ID" value="CAC5404508.1"/>
    <property type="molecule type" value="Genomic_DNA"/>
</dbReference>
<accession>A0A6J8D735</accession>